<dbReference type="SUPFAM" id="SSF54768">
    <property type="entry name" value="dsRNA-binding domain-like"/>
    <property type="match status" value="1"/>
</dbReference>
<reference evidence="12 13" key="1">
    <citation type="submission" date="2020-05" db="EMBL/GenBank/DDBJ databases">
        <title>Genomic Encyclopedia of Type Strains, Phase IV (KMG-V): Genome sequencing to study the core and pangenomes of soil and plant-associated prokaryotes.</title>
        <authorList>
            <person name="Whitman W."/>
        </authorList>
    </citation>
    <scope>NUCLEOTIDE SEQUENCE [LARGE SCALE GENOMIC DNA]</scope>
    <source>
        <strain evidence="12 13">9A</strain>
    </source>
</reference>
<comment type="subunit">
    <text evidence="8">Part of the 30S ribosomal subunit. Contacts proteins S4 and S8.</text>
</comment>
<dbReference type="PROSITE" id="PS50881">
    <property type="entry name" value="S5_DSRBD"/>
    <property type="match status" value="1"/>
</dbReference>
<dbReference type="Gene3D" id="3.30.160.20">
    <property type="match status" value="1"/>
</dbReference>
<dbReference type="InterPro" id="IPR000851">
    <property type="entry name" value="Ribosomal_uS5"/>
</dbReference>
<comment type="domain">
    <text evidence="8">The N-terminal domain interacts with the head of the 30S subunit; the C-terminal domain interacts with the body and contacts protein S4. The interaction surface between S4 and S5 is involved in control of translational fidelity.</text>
</comment>
<gene>
    <name evidence="8" type="primary">rpsE</name>
    <name evidence="12" type="ORF">HNP98_000953</name>
</gene>
<dbReference type="HAMAP" id="MF_01307_B">
    <property type="entry name" value="Ribosomal_uS5_B"/>
    <property type="match status" value="1"/>
</dbReference>
<evidence type="ECO:0000256" key="4">
    <source>
        <dbReference type="ARBA" id="ARBA00022884"/>
    </source>
</evidence>
<dbReference type="PANTHER" id="PTHR48277">
    <property type="entry name" value="MITOCHONDRIAL RIBOSOMAL PROTEIN S5"/>
    <property type="match status" value="1"/>
</dbReference>
<comment type="similarity">
    <text evidence="2 8 9">Belongs to the universal ribosomal protein uS5 family.</text>
</comment>
<evidence type="ECO:0000256" key="10">
    <source>
        <dbReference type="SAM" id="MobiDB-lite"/>
    </source>
</evidence>
<comment type="caution">
    <text evidence="12">The sequence shown here is derived from an EMBL/GenBank/DDBJ whole genome shotgun (WGS) entry which is preliminary data.</text>
</comment>
<evidence type="ECO:0000256" key="3">
    <source>
        <dbReference type="ARBA" id="ARBA00022730"/>
    </source>
</evidence>
<dbReference type="SUPFAM" id="SSF54211">
    <property type="entry name" value="Ribosomal protein S5 domain 2-like"/>
    <property type="match status" value="1"/>
</dbReference>
<dbReference type="EMBL" id="JABSNP010000003">
    <property type="protein sequence ID" value="NRT18142.1"/>
    <property type="molecule type" value="Genomic_DNA"/>
</dbReference>
<evidence type="ECO:0000313" key="13">
    <source>
        <dbReference type="Proteomes" id="UP000779507"/>
    </source>
</evidence>
<evidence type="ECO:0000256" key="9">
    <source>
        <dbReference type="RuleBase" id="RU003823"/>
    </source>
</evidence>
<protein>
    <recommendedName>
        <fullName evidence="7 8">Small ribosomal subunit protein uS5</fullName>
    </recommendedName>
</protein>
<dbReference type="Pfam" id="PF00333">
    <property type="entry name" value="Ribosomal_S5"/>
    <property type="match status" value="1"/>
</dbReference>
<sequence>MAQERDNNRPGGDRQRSNDRDRNKEASRMGPDSDFKEKVVAINRVAKVVKGGRRFSFSAIVVVGDGNGTVGYGLGKANEVTDAIAKGIDDAKKNLVKVPMYKHTVPHVMQGKYSGGFVLVQPAAAGTGVIAGGAMRAVFESAGIKDVLAKSKGSSNPHNVVKATFDALAKMRDPLQIAQARGISLSRVFNG</sequence>
<feature type="domain" description="S5 DRBM" evidence="11">
    <location>
        <begin position="35"/>
        <end position="98"/>
    </location>
</feature>
<evidence type="ECO:0000256" key="6">
    <source>
        <dbReference type="ARBA" id="ARBA00023274"/>
    </source>
</evidence>
<dbReference type="InterPro" id="IPR005712">
    <property type="entry name" value="Ribosomal_uS5_bac-type"/>
</dbReference>
<keyword evidence="3 8" id="KW-0699">rRNA-binding</keyword>
<dbReference type="Proteomes" id="UP000779507">
    <property type="component" value="Unassembled WGS sequence"/>
</dbReference>
<comment type="function">
    <text evidence="1 8">Located at the back of the 30S subunit body where it stabilizes the conformation of the head with respect to the body.</text>
</comment>
<keyword evidence="6 8" id="KW-0687">Ribonucleoprotein</keyword>
<dbReference type="InterPro" id="IPR014721">
    <property type="entry name" value="Ribsml_uS5_D2-typ_fold_subgr"/>
</dbReference>
<name>A0ABX2FMH1_9BACT</name>
<dbReference type="PROSITE" id="PS00585">
    <property type="entry name" value="RIBOSOMAL_S5"/>
    <property type="match status" value="1"/>
</dbReference>
<accession>A0ABX2FMH1</accession>
<keyword evidence="5 8" id="KW-0689">Ribosomal protein</keyword>
<dbReference type="Gene3D" id="3.30.230.10">
    <property type="match status" value="1"/>
</dbReference>
<dbReference type="InterPro" id="IPR018192">
    <property type="entry name" value="Ribosomal_uS5_N_CS"/>
</dbReference>
<dbReference type="GO" id="GO:0005840">
    <property type="term" value="C:ribosome"/>
    <property type="evidence" value="ECO:0007669"/>
    <property type="project" value="UniProtKB-KW"/>
</dbReference>
<dbReference type="RefSeq" id="WP_380266650.1">
    <property type="nucleotide sequence ID" value="NZ_JABSNP010000003.1"/>
</dbReference>
<keyword evidence="13" id="KW-1185">Reference proteome</keyword>
<dbReference type="NCBIfam" id="TIGR01021">
    <property type="entry name" value="rpsE_bact"/>
    <property type="match status" value="1"/>
</dbReference>
<evidence type="ECO:0000256" key="1">
    <source>
        <dbReference type="ARBA" id="ARBA00003093"/>
    </source>
</evidence>
<evidence type="ECO:0000313" key="12">
    <source>
        <dbReference type="EMBL" id="NRT18142.1"/>
    </source>
</evidence>
<evidence type="ECO:0000256" key="2">
    <source>
        <dbReference type="ARBA" id="ARBA00008945"/>
    </source>
</evidence>
<evidence type="ECO:0000259" key="11">
    <source>
        <dbReference type="PROSITE" id="PS50881"/>
    </source>
</evidence>
<feature type="region of interest" description="Disordered" evidence="10">
    <location>
        <begin position="1"/>
        <end position="32"/>
    </location>
</feature>
<evidence type="ECO:0000256" key="8">
    <source>
        <dbReference type="HAMAP-Rule" id="MF_01307"/>
    </source>
</evidence>
<dbReference type="Pfam" id="PF03719">
    <property type="entry name" value="Ribosomal_S5_C"/>
    <property type="match status" value="1"/>
</dbReference>
<dbReference type="InterPro" id="IPR005324">
    <property type="entry name" value="Ribosomal_uS5_C"/>
</dbReference>
<keyword evidence="4 8" id="KW-0694">RNA-binding</keyword>
<evidence type="ECO:0000256" key="5">
    <source>
        <dbReference type="ARBA" id="ARBA00022980"/>
    </source>
</evidence>
<comment type="function">
    <text evidence="8">With S4 and S12 plays an important role in translational accuracy.</text>
</comment>
<proteinExistence type="inferred from homology"/>
<dbReference type="InterPro" id="IPR013810">
    <property type="entry name" value="Ribosomal_uS5_N"/>
</dbReference>
<evidence type="ECO:0000256" key="7">
    <source>
        <dbReference type="ARBA" id="ARBA00035255"/>
    </source>
</evidence>
<dbReference type="PANTHER" id="PTHR48277:SF1">
    <property type="entry name" value="MITOCHONDRIAL RIBOSOMAL PROTEIN S5"/>
    <property type="match status" value="1"/>
</dbReference>
<organism evidence="12 13">
    <name type="scientific">Hymenobacter caeli</name>
    <dbReference type="NCBI Taxonomy" id="2735894"/>
    <lineage>
        <taxon>Bacteria</taxon>
        <taxon>Pseudomonadati</taxon>
        <taxon>Bacteroidota</taxon>
        <taxon>Cytophagia</taxon>
        <taxon>Cytophagales</taxon>
        <taxon>Hymenobacteraceae</taxon>
        <taxon>Hymenobacter</taxon>
    </lineage>
</organism>
<dbReference type="InterPro" id="IPR020568">
    <property type="entry name" value="Ribosomal_Su5_D2-typ_SF"/>
</dbReference>